<feature type="region of interest" description="Disordered" evidence="1">
    <location>
        <begin position="209"/>
        <end position="231"/>
    </location>
</feature>
<organism evidence="2 3">
    <name type="scientific">Septoria linicola</name>
    <dbReference type="NCBI Taxonomy" id="215465"/>
    <lineage>
        <taxon>Eukaryota</taxon>
        <taxon>Fungi</taxon>
        <taxon>Dikarya</taxon>
        <taxon>Ascomycota</taxon>
        <taxon>Pezizomycotina</taxon>
        <taxon>Dothideomycetes</taxon>
        <taxon>Dothideomycetidae</taxon>
        <taxon>Mycosphaerellales</taxon>
        <taxon>Mycosphaerellaceae</taxon>
        <taxon>Septoria</taxon>
    </lineage>
</organism>
<name>A0A9Q9B1W8_9PEZI</name>
<proteinExistence type="predicted"/>
<gene>
    <name evidence="2" type="ORF">Slin15195_G090500</name>
</gene>
<keyword evidence="3" id="KW-1185">Reference proteome</keyword>
<evidence type="ECO:0000313" key="2">
    <source>
        <dbReference type="EMBL" id="USW55731.1"/>
    </source>
</evidence>
<evidence type="ECO:0008006" key="4">
    <source>
        <dbReference type="Google" id="ProtNLM"/>
    </source>
</evidence>
<accession>A0A9Q9B1W8</accession>
<reference evidence="2" key="1">
    <citation type="submission" date="2022-06" db="EMBL/GenBank/DDBJ databases">
        <title>Complete genome sequences of two strains of the flax pathogen Septoria linicola.</title>
        <authorList>
            <person name="Lapalu N."/>
            <person name="Simon A."/>
            <person name="Demenou B."/>
            <person name="Paumier D."/>
            <person name="Guillot M.-P."/>
            <person name="Gout L."/>
            <person name="Valade R."/>
        </authorList>
    </citation>
    <scope>NUCLEOTIDE SEQUENCE</scope>
    <source>
        <strain evidence="2">SE15195</strain>
    </source>
</reference>
<dbReference type="EMBL" id="CP099424">
    <property type="protein sequence ID" value="USW55731.1"/>
    <property type="molecule type" value="Genomic_DNA"/>
</dbReference>
<dbReference type="AlphaFoldDB" id="A0A9Q9B1W8"/>
<evidence type="ECO:0000256" key="1">
    <source>
        <dbReference type="SAM" id="MobiDB-lite"/>
    </source>
</evidence>
<sequence>MAAASADPDEAKASLAPSATQPTAAQRVLSIAELLEQILLELDHVAPFDLQRVSTRFRDIIAGSSVLQDRMLKPRFSFRETVLDGESQIFSELELHPKIRQAMEPFKTTSITHMEGDTEAIMDANMNALWCHKVMADDIWAPKLGAKCEDVDASWNQIVLHKEGSKLKLWVHIPLHGLYTVAPAEQCTLRELVEKCWRCLEAAMFFRKRDSKSGSKEEKEEEEEEAEEEEN</sequence>
<feature type="compositionally biased region" description="Basic and acidic residues" evidence="1">
    <location>
        <begin position="209"/>
        <end position="218"/>
    </location>
</feature>
<evidence type="ECO:0000313" key="3">
    <source>
        <dbReference type="Proteomes" id="UP001056384"/>
    </source>
</evidence>
<feature type="compositionally biased region" description="Acidic residues" evidence="1">
    <location>
        <begin position="219"/>
        <end position="231"/>
    </location>
</feature>
<dbReference type="Proteomes" id="UP001056384">
    <property type="component" value="Chromosome 7"/>
</dbReference>
<protein>
    <recommendedName>
        <fullName evidence="4">F-box domain-containing protein</fullName>
    </recommendedName>
</protein>